<proteinExistence type="predicted"/>
<gene>
    <name evidence="1" type="ORF">K503DRAFT_492145</name>
</gene>
<name>A0A1B7MMI9_9AGAM</name>
<evidence type="ECO:0000313" key="2">
    <source>
        <dbReference type="Proteomes" id="UP000092154"/>
    </source>
</evidence>
<sequence length="158" mass="18039">MDRGSYRAHKIYPLIKLKMHHPKSVVQCFLLSSGEIPVSIRATSSPSGWSQKVCRDVASLMPHICGYRLVAVPKGQPKRFQKGPKQLPLSARCIFSCCTRGYSRHCDGWSGEFRRYYIKKEFNLTLMAPRFLCALLPMLTVRRRKTLSKNQDSDSDST</sequence>
<dbReference type="Proteomes" id="UP000092154">
    <property type="component" value="Unassembled WGS sequence"/>
</dbReference>
<dbReference type="InParanoid" id="A0A1B7MMI9"/>
<dbReference type="EMBL" id="KV448707">
    <property type="protein sequence ID" value="OAX33789.1"/>
    <property type="molecule type" value="Genomic_DNA"/>
</dbReference>
<dbReference type="AlphaFoldDB" id="A0A1B7MMI9"/>
<protein>
    <submittedName>
        <fullName evidence="1">Uncharacterized protein</fullName>
    </submittedName>
</protein>
<evidence type="ECO:0000313" key="1">
    <source>
        <dbReference type="EMBL" id="OAX33789.1"/>
    </source>
</evidence>
<accession>A0A1B7MMI9</accession>
<organism evidence="1 2">
    <name type="scientific">Rhizopogon vinicolor AM-OR11-026</name>
    <dbReference type="NCBI Taxonomy" id="1314800"/>
    <lineage>
        <taxon>Eukaryota</taxon>
        <taxon>Fungi</taxon>
        <taxon>Dikarya</taxon>
        <taxon>Basidiomycota</taxon>
        <taxon>Agaricomycotina</taxon>
        <taxon>Agaricomycetes</taxon>
        <taxon>Agaricomycetidae</taxon>
        <taxon>Boletales</taxon>
        <taxon>Suillineae</taxon>
        <taxon>Rhizopogonaceae</taxon>
        <taxon>Rhizopogon</taxon>
    </lineage>
</organism>
<reference evidence="1 2" key="1">
    <citation type="submission" date="2016-06" db="EMBL/GenBank/DDBJ databases">
        <title>Comparative genomics of the ectomycorrhizal sister species Rhizopogon vinicolor and Rhizopogon vesiculosus (Basidiomycota: Boletales) reveals a divergence of the mating type B locus.</title>
        <authorList>
            <consortium name="DOE Joint Genome Institute"/>
            <person name="Mujic A.B."/>
            <person name="Kuo A."/>
            <person name="Tritt A."/>
            <person name="Lipzen A."/>
            <person name="Chen C."/>
            <person name="Johnson J."/>
            <person name="Sharma A."/>
            <person name="Barry K."/>
            <person name="Grigoriev I.V."/>
            <person name="Spatafora J.W."/>
        </authorList>
    </citation>
    <scope>NUCLEOTIDE SEQUENCE [LARGE SCALE GENOMIC DNA]</scope>
    <source>
        <strain evidence="1 2">AM-OR11-026</strain>
    </source>
</reference>
<keyword evidence="2" id="KW-1185">Reference proteome</keyword>